<dbReference type="EMBL" id="RJNQ01000027">
    <property type="protein sequence ID" value="RSI75176.1"/>
    <property type="molecule type" value="Genomic_DNA"/>
</dbReference>
<dbReference type="AlphaFoldDB" id="A0A3R9JIE7"/>
<dbReference type="FunFam" id="3.40.50.150:FF:000136">
    <property type="entry name" value="tRNA (Adenine(22)-N(1))-methyltransferase TrmK"/>
    <property type="match status" value="1"/>
</dbReference>
<keyword evidence="1" id="KW-0808">Transferase</keyword>
<dbReference type="Pfam" id="PF04816">
    <property type="entry name" value="TrmK"/>
    <property type="match status" value="1"/>
</dbReference>
<accession>A0A3R9JIE7</accession>
<comment type="caution">
    <text evidence="1">The sequence shown here is derived from an EMBL/GenBank/DDBJ whole genome shotgun (WGS) entry which is preliminary data.</text>
</comment>
<organism evidence="1 2">
    <name type="scientific">Streptococcus mitis</name>
    <dbReference type="NCBI Taxonomy" id="28037"/>
    <lineage>
        <taxon>Bacteria</taxon>
        <taxon>Bacillati</taxon>
        <taxon>Bacillota</taxon>
        <taxon>Bacilli</taxon>
        <taxon>Lactobacillales</taxon>
        <taxon>Streptococcaceae</taxon>
        <taxon>Streptococcus</taxon>
        <taxon>Streptococcus mitis group</taxon>
    </lineage>
</organism>
<sequence>MISKRLELVASFVPQGAVLLDVGSDHAYLPIELVEKGKIERAIAGEVVEGPYQSAVKNVESHGLKEKIQVRLANGLAAFEEEDQVTVITIAGMGGRLIATILEEGLDKLSNIQRLILQPNNREDDLRIWLQDNVFQIVAESILEEAGKFYEILVVEAGQMELSASDVRFGPFLSKEVSPVFVQKWQREAAKLEVALSQIPEKNLAERQILADKIQAIKEVLHVSK</sequence>
<proteinExistence type="predicted"/>
<name>A0A3R9JIE7_STRMT</name>
<protein>
    <submittedName>
        <fullName evidence="1">tRNA (Adenine(22)-N(1))-methyltransferase</fullName>
        <ecNumber evidence="1">2.1.1.217</ecNumber>
    </submittedName>
</protein>
<dbReference type="InterPro" id="IPR029063">
    <property type="entry name" value="SAM-dependent_MTases_sf"/>
</dbReference>
<dbReference type="PIRSF" id="PIRSF018637">
    <property type="entry name" value="TrmK"/>
    <property type="match status" value="1"/>
</dbReference>
<dbReference type="PANTHER" id="PTHR38451">
    <property type="entry name" value="TRNA (ADENINE(22)-N(1))-METHYLTRANSFERASE"/>
    <property type="match status" value="1"/>
</dbReference>
<evidence type="ECO:0000313" key="1">
    <source>
        <dbReference type="EMBL" id="RSI75176.1"/>
    </source>
</evidence>
<dbReference type="RefSeq" id="WP_125828397.1">
    <property type="nucleotide sequence ID" value="NZ_RJNQ01000027.1"/>
</dbReference>
<dbReference type="PANTHER" id="PTHR38451:SF1">
    <property type="entry name" value="TRNA (ADENINE(22)-N(1))-METHYLTRANSFERASE"/>
    <property type="match status" value="1"/>
</dbReference>
<dbReference type="Gene3D" id="3.40.50.150">
    <property type="entry name" value="Vaccinia Virus protein VP39"/>
    <property type="match status" value="1"/>
</dbReference>
<reference evidence="1 2" key="1">
    <citation type="submission" date="2018-11" db="EMBL/GenBank/DDBJ databases">
        <title>Species Designations Belie Phenotypic and Genotypic Heterogeneity in Oral Streptococci.</title>
        <authorList>
            <person name="Velsko I."/>
        </authorList>
    </citation>
    <scope>NUCLEOTIDE SEQUENCE [LARGE SCALE GENOMIC DNA]</scope>
    <source>
        <strain evidence="1 2">BCA16</strain>
    </source>
</reference>
<dbReference type="Proteomes" id="UP000272928">
    <property type="component" value="Unassembled WGS sequence"/>
</dbReference>
<dbReference type="SUPFAM" id="SSF53335">
    <property type="entry name" value="S-adenosyl-L-methionine-dependent methyltransferases"/>
    <property type="match status" value="1"/>
</dbReference>
<dbReference type="GO" id="GO:0160105">
    <property type="term" value="F:tRNA (adenine(22)-N1)-methyltransferase activity"/>
    <property type="evidence" value="ECO:0007669"/>
    <property type="project" value="UniProtKB-EC"/>
</dbReference>
<gene>
    <name evidence="1" type="primary">trmK</name>
    <name evidence="1" type="ORF">D8856_09525</name>
</gene>
<keyword evidence="1" id="KW-0489">Methyltransferase</keyword>
<dbReference type="EC" id="2.1.1.217" evidence="1"/>
<dbReference type="InterPro" id="IPR006901">
    <property type="entry name" value="TrmK"/>
</dbReference>
<dbReference type="GO" id="GO:0032259">
    <property type="term" value="P:methylation"/>
    <property type="evidence" value="ECO:0007669"/>
    <property type="project" value="UniProtKB-KW"/>
</dbReference>
<dbReference type="Gene3D" id="1.10.287.1890">
    <property type="match status" value="1"/>
</dbReference>
<evidence type="ECO:0000313" key="2">
    <source>
        <dbReference type="Proteomes" id="UP000272928"/>
    </source>
</evidence>